<comment type="caution">
    <text evidence="1">The sequence shown here is derived from an EMBL/GenBank/DDBJ whole genome shotgun (WGS) entry which is preliminary data.</text>
</comment>
<reference evidence="1 2" key="1">
    <citation type="journal article" date="2019" name="Emerg. Microbes Infect.">
        <title>Comprehensive subspecies identification of 175 nontuberculous mycobacteria species based on 7547 genomic profiles.</title>
        <authorList>
            <person name="Matsumoto Y."/>
            <person name="Kinjo T."/>
            <person name="Motooka D."/>
            <person name="Nabeya D."/>
            <person name="Jung N."/>
            <person name="Uechi K."/>
            <person name="Horii T."/>
            <person name="Iida T."/>
            <person name="Fujita J."/>
            <person name="Nakamura S."/>
        </authorList>
    </citation>
    <scope>NUCLEOTIDE SEQUENCE [LARGE SCALE GENOMIC DNA]</scope>
    <source>
        <strain evidence="1 2">JCM 18565</strain>
    </source>
</reference>
<accession>A0ABQ1CES0</accession>
<sequence>MWVDADGALTGHTWCPLTGKNVERLRIPTANLWPARAGGYCGHMVENALRQLMLEEPNQVPVALVTWVVTGEWPAHQSRCDIAVCELPY</sequence>
<organism evidence="1 2">
    <name type="scientific">Mycobacterium paragordonae</name>
    <dbReference type="NCBI Taxonomy" id="1389713"/>
    <lineage>
        <taxon>Bacteria</taxon>
        <taxon>Bacillati</taxon>
        <taxon>Actinomycetota</taxon>
        <taxon>Actinomycetes</taxon>
        <taxon>Mycobacteriales</taxon>
        <taxon>Mycobacteriaceae</taxon>
        <taxon>Mycobacterium</taxon>
    </lineage>
</organism>
<proteinExistence type="predicted"/>
<gene>
    <name evidence="1" type="ORF">MPRG_61850</name>
</gene>
<geneLocation type="plasmid" evidence="1">
    <name>pJCM18565</name>
</geneLocation>
<evidence type="ECO:0000313" key="2">
    <source>
        <dbReference type="Proteomes" id="UP000465240"/>
    </source>
</evidence>
<keyword evidence="1" id="KW-0614">Plasmid</keyword>
<evidence type="ECO:0000313" key="1">
    <source>
        <dbReference type="EMBL" id="GFG82909.1"/>
    </source>
</evidence>
<keyword evidence="2" id="KW-1185">Reference proteome</keyword>
<dbReference type="EMBL" id="BLKX01000002">
    <property type="protein sequence ID" value="GFG82909.1"/>
    <property type="molecule type" value="Genomic_DNA"/>
</dbReference>
<name>A0ABQ1CES0_9MYCO</name>
<protein>
    <submittedName>
        <fullName evidence="1">Uncharacterized protein</fullName>
    </submittedName>
</protein>
<dbReference type="Proteomes" id="UP000465240">
    <property type="component" value="Unassembled WGS sequence"/>
</dbReference>